<evidence type="ECO:0000256" key="1">
    <source>
        <dbReference type="ARBA" id="ARBA00008304"/>
    </source>
</evidence>
<keyword evidence="6" id="KW-1185">Reference proteome</keyword>
<dbReference type="InterPro" id="IPR016024">
    <property type="entry name" value="ARM-type_fold"/>
</dbReference>
<evidence type="ECO:0000256" key="3">
    <source>
        <dbReference type="SAM" id="Phobius"/>
    </source>
</evidence>
<dbReference type="Proteomes" id="UP000037035">
    <property type="component" value="Unassembled WGS sequence"/>
</dbReference>
<name>A0A0L6UQ01_9BASI</name>
<dbReference type="SUPFAM" id="SSF48371">
    <property type="entry name" value="ARM repeat"/>
    <property type="match status" value="3"/>
</dbReference>
<feature type="region of interest" description="Disordered" evidence="2">
    <location>
        <begin position="2146"/>
        <end position="2170"/>
    </location>
</feature>
<reference evidence="5 6" key="1">
    <citation type="submission" date="2015-08" db="EMBL/GenBank/DDBJ databases">
        <title>Next Generation Sequencing and Analysis of the Genome of Puccinia sorghi L Schw, the Causal Agent of Maize Common Rust.</title>
        <authorList>
            <person name="Rochi L."/>
            <person name="Burguener G."/>
            <person name="Darino M."/>
            <person name="Turjanski A."/>
            <person name="Kreff E."/>
            <person name="Dieguez M.J."/>
            <person name="Sacco F."/>
        </authorList>
    </citation>
    <scope>NUCLEOTIDE SEQUENCE [LARGE SCALE GENOMIC DNA]</scope>
    <source>
        <strain evidence="5 6">RO10H11247</strain>
    </source>
</reference>
<dbReference type="InterPro" id="IPR057981">
    <property type="entry name" value="TPR_LAA1-like_C"/>
</dbReference>
<dbReference type="GO" id="GO:0042147">
    <property type="term" value="P:retrograde transport, endosome to Golgi"/>
    <property type="evidence" value="ECO:0007669"/>
    <property type="project" value="TreeGrafter"/>
</dbReference>
<feature type="transmembrane region" description="Helical" evidence="3">
    <location>
        <begin position="2060"/>
        <end position="2086"/>
    </location>
</feature>
<protein>
    <recommendedName>
        <fullName evidence="4">LAA1-like C-terminal TPR repeats domain-containing protein</fullName>
    </recommendedName>
</protein>
<sequence length="2170" mass="238463">MPGTRTENPNSSESQPKLVPLSFEDLAAETLNDRGDIWLLHWLKKVDSNIDRVDEFALKSHQAQLESDLIKIVTKVSHTSQPAPKPGRPIRHLVARILVKLFARAERRTLFDVIAVLLKVAGTDPVKGSPDTKLHRIASFHVLGELMKAHGSQVMSQFAECVMVSLRVLKLTTNPPILRSQALFCLNCSLITGAKVLSPTENLSKEILKTLRYSLSDKTFSVVRGSADCLLTLSDRSLNLISSLSDIEGCLDACFKSLEGVDFDTRRSLSKLIASLLASTQVFGSAVMPSNSTSINNKAKKNKEVQEQDEEDPYPTTMTAEEKGKTLLAPAEMLSLLNTQYCKTHTSRQARNGLIDAQATLLTLLGTNWVEQFYPEILHHIIFSIGCGKSSHYTNPTPSIARHDALVSRKLAGILLRDVISVRLLSEQGQIVAIREISSSIINKWPALMPTHQPPNKSALVIALNEVSGLLQQVGCATQPIQEVLYNPLVRLLGHPSYSVQISAALCLRTYCLVAPGKLTNTLNNVLELLNKDLLHLGHPGGSSDAHKRAIGHAHGLAGLISLISVRPLYVSFDMSSKIMSLAIQLLKDSGTHELHISIVEIQVAWILVSALTTLGPNFVRMHLPQLLLLWKNALPKPTARDGTNNIQLARSDVEWSFLLHLRECTLTAILSFLQADGEKLVTLDIARRIATMLSNALAFVSEFEKRYPQTDQEPAVFANSKLGFAHWELLLRRRVFQCFTALSKISMVSVESLQMPLLETSLAFFADPEKHTGSSVQAAISASTGSFTSVWDSIDGFSFGVTSLLTENECLNSGDQGDTSMSNSVDSLMNDWLNRDLAEVSVASVLQQPCIESNEHDPLVICAPQSAEGPVRAPGSHAILPAPPVVTATIDAALELFALYFPLVTTNQQSMLIDRLSKCCHSTKTEKNPGRKMAILVNSVTAMLLAAKSCMSSTFLGRSKHWDPAVVNLMKDILKEALVHSDARLRAAAAQTFGRACALGGNTFMLSQIQHCVTQVVTNTDPDSRSGYALAFSQIYTQVGSLSAGATLKTVVDVLMSLSADPHPSVHFWALRALSEVIHTAGLSYTPFLNSTLGMVVKLYCSDSHELESGGVGYVNLRASLPSYQNFCKILNAIIGVLGPELPSSGKSKSLIQLLNEELNEETDEGIKVEVLKSIQHFMMFSIESINLQKLVQTLLKHLSSNRRTLKVASINSIYQLVQKNAMVMSKLGGDKLVVNLFSILDDDPTIEGARHSIKSWLRQTADSNPSAWIDLCMRIISRTTAAQASVVQDIGPTTMMFIDEESQGLDLEQENSGSGSHAHNKARVTTSRWRTQLFALQCLREVFFTVIRSKKLEHFNVQVAKSKGFSIHFKQLMFCRVSDLIKMAFTASTANIMEIRLEGLNVLRDVIENFKRSSDLDFDDSPLLEQHQAPIAAALTPAFSNDSFPEVLASAIQVCAVFVGSGVVKEINKMGRILKLLTSALESCKGESFLPCFCLRNLSQKLISFNFFFFSQLTESEITSLGEMKDFSATASIMIKTAVYAAWAEFQVISTHQGYLSQVITPHLRLLCPLWVTSLREYARLKSDEDPSSNSGLSLDSLQGGLYREISLPYYENAWLKMMKATASLIKARNPIILQALNGVDLTKAEDGTDLSEKSGSEQPVLYFHVLLGLVYEAAATTASIGTEDPSSITAQTMETALFSLDALLQIDVVGSKGLKNDHAIFGEICNLCYRLTATESARVQVLVVRCIMQLALSSTGSAPVEYNSEEELQLNQCLRVIVQVLINFNPGMSSMGASKGEFDGSRKNAGNYAGLMVAAFTACADLADRCTPSGREHVYGVLLGLYSESLKEDSTGSSSSAIVDLTGPTLPALKLILERGFSKANIVGSDYNRGSILGNLVDRFMRQILLNIHDSFGKLDSTRARVWHKLGNNLLAWVLVLTCLPSEVPISRAGLDEYCLVLCKLILNDVSEVGAATTALHCSKLLILNNRRRFPCGIYQVTLKQLLPCYMGFILRKVSRLDSSDQQQHEDKSERIQSSMVVEIFKIFAGFYFSFLYTKIVFFFFFFFFFLVILGQQVLVLVLPVYLRVIEVEGGGELGKIGISMVLQLARLDALQFKQAMSSLDGDERSRLECWLRLSVSVSSDELTAGYHPRSSPTSNRTTRMDPKSSS</sequence>
<dbReference type="VEuPathDB" id="FungiDB:VP01_470g5"/>
<dbReference type="InterPro" id="IPR046837">
    <property type="entry name" value="Laa1/Sip1/HEATR5-like_HEAT"/>
</dbReference>
<evidence type="ECO:0000256" key="2">
    <source>
        <dbReference type="SAM" id="MobiDB-lite"/>
    </source>
</evidence>
<keyword evidence="3" id="KW-0472">Membrane</keyword>
<keyword evidence="3" id="KW-1133">Transmembrane helix</keyword>
<dbReference type="Gene3D" id="1.25.10.10">
    <property type="entry name" value="Leucine-rich Repeat Variant"/>
    <property type="match status" value="3"/>
</dbReference>
<dbReference type="GO" id="GO:0030139">
    <property type="term" value="C:endocytic vesicle"/>
    <property type="evidence" value="ECO:0007669"/>
    <property type="project" value="TreeGrafter"/>
</dbReference>
<dbReference type="GO" id="GO:0006897">
    <property type="term" value="P:endocytosis"/>
    <property type="evidence" value="ECO:0007669"/>
    <property type="project" value="TreeGrafter"/>
</dbReference>
<dbReference type="PANTHER" id="PTHR21663">
    <property type="entry name" value="HYPOTHETICAL HEAT DOMAIN-CONTAINING"/>
    <property type="match status" value="1"/>
</dbReference>
<evidence type="ECO:0000313" key="5">
    <source>
        <dbReference type="EMBL" id="KNZ49900.1"/>
    </source>
</evidence>
<dbReference type="Pfam" id="PF20210">
    <property type="entry name" value="Laa1_Sip1_HTR5"/>
    <property type="match status" value="1"/>
</dbReference>
<feature type="domain" description="LAA1-like C-terminal TPR repeats" evidence="4">
    <location>
        <begin position="1961"/>
        <end position="2145"/>
    </location>
</feature>
<dbReference type="GO" id="GO:0005829">
    <property type="term" value="C:cytosol"/>
    <property type="evidence" value="ECO:0007669"/>
    <property type="project" value="GOC"/>
</dbReference>
<comment type="caution">
    <text evidence="5">The sequence shown here is derived from an EMBL/GenBank/DDBJ whole genome shotgun (WGS) entry which is preliminary data.</text>
</comment>
<evidence type="ECO:0000259" key="4">
    <source>
        <dbReference type="Pfam" id="PF25808"/>
    </source>
</evidence>
<gene>
    <name evidence="5" type="ORF">VP01_470g5</name>
</gene>
<dbReference type="InterPro" id="IPR011989">
    <property type="entry name" value="ARM-like"/>
</dbReference>
<comment type="similarity">
    <text evidence="1">Belongs to the HEATR5 family.</text>
</comment>
<dbReference type="Pfam" id="PF25808">
    <property type="entry name" value="TPR_LAA1_C"/>
    <property type="match status" value="1"/>
</dbReference>
<dbReference type="GO" id="GO:0016020">
    <property type="term" value="C:membrane"/>
    <property type="evidence" value="ECO:0007669"/>
    <property type="project" value="TreeGrafter"/>
</dbReference>
<accession>A0A0L6UQ01</accession>
<dbReference type="InterPro" id="IPR040108">
    <property type="entry name" value="Laa1/Sip1/HEATR5"/>
</dbReference>
<dbReference type="GO" id="GO:0005794">
    <property type="term" value="C:Golgi apparatus"/>
    <property type="evidence" value="ECO:0007669"/>
    <property type="project" value="TreeGrafter"/>
</dbReference>
<keyword evidence="3" id="KW-0812">Transmembrane</keyword>
<dbReference type="GO" id="GO:0008104">
    <property type="term" value="P:intracellular protein localization"/>
    <property type="evidence" value="ECO:0007669"/>
    <property type="project" value="TreeGrafter"/>
</dbReference>
<dbReference type="OrthoDB" id="192608at2759"/>
<dbReference type="STRING" id="27349.A0A0L6UQ01"/>
<dbReference type="EMBL" id="LAVV01009845">
    <property type="protein sequence ID" value="KNZ49900.1"/>
    <property type="molecule type" value="Genomic_DNA"/>
</dbReference>
<organism evidence="5 6">
    <name type="scientific">Puccinia sorghi</name>
    <dbReference type="NCBI Taxonomy" id="27349"/>
    <lineage>
        <taxon>Eukaryota</taxon>
        <taxon>Fungi</taxon>
        <taxon>Dikarya</taxon>
        <taxon>Basidiomycota</taxon>
        <taxon>Pucciniomycotina</taxon>
        <taxon>Pucciniomycetes</taxon>
        <taxon>Pucciniales</taxon>
        <taxon>Pucciniaceae</taxon>
        <taxon>Puccinia</taxon>
    </lineage>
</organism>
<proteinExistence type="inferred from homology"/>
<dbReference type="PANTHER" id="PTHR21663:SF0">
    <property type="entry name" value="HEAT REPEAT-CONTAINING PROTEIN 5B"/>
    <property type="match status" value="1"/>
</dbReference>
<dbReference type="FunFam" id="1.25.10.10:FF:001139">
    <property type="entry name" value="HEAT repeat containing 5a"/>
    <property type="match status" value="1"/>
</dbReference>
<feature type="region of interest" description="Disordered" evidence="2">
    <location>
        <begin position="294"/>
        <end position="317"/>
    </location>
</feature>
<evidence type="ECO:0000313" key="6">
    <source>
        <dbReference type="Proteomes" id="UP000037035"/>
    </source>
</evidence>